<dbReference type="OrthoDB" id="1698854at2"/>
<keyword evidence="3" id="KW-1185">Reference proteome</keyword>
<keyword evidence="1" id="KW-0812">Transmembrane</keyword>
<evidence type="ECO:0000313" key="2">
    <source>
        <dbReference type="EMBL" id="GAJ38952.1"/>
    </source>
</evidence>
<dbReference type="AlphaFoldDB" id="A0A023DCT8"/>
<feature type="transmembrane region" description="Helical" evidence="1">
    <location>
        <begin position="66"/>
        <end position="85"/>
    </location>
</feature>
<feature type="transmembrane region" description="Helical" evidence="1">
    <location>
        <begin position="35"/>
        <end position="54"/>
    </location>
</feature>
<dbReference type="GO" id="GO:0003676">
    <property type="term" value="F:nucleic acid binding"/>
    <property type="evidence" value="ECO:0007669"/>
    <property type="project" value="InterPro"/>
</dbReference>
<keyword evidence="1" id="KW-1133">Transmembrane helix</keyword>
<accession>A0A023DCT8</accession>
<evidence type="ECO:0008006" key="4">
    <source>
        <dbReference type="Google" id="ProtNLM"/>
    </source>
</evidence>
<gene>
    <name evidence="2" type="ORF">GCA01S_011_00050</name>
</gene>
<dbReference type="EMBL" id="BAWO01000011">
    <property type="protein sequence ID" value="GAJ38952.1"/>
    <property type="molecule type" value="Genomic_DNA"/>
</dbReference>
<organism evidence="2 3">
    <name type="scientific">Parageobacillus caldoxylosilyticus NBRC 107762</name>
    <dbReference type="NCBI Taxonomy" id="1220594"/>
    <lineage>
        <taxon>Bacteria</taxon>
        <taxon>Bacillati</taxon>
        <taxon>Bacillota</taxon>
        <taxon>Bacilli</taxon>
        <taxon>Bacillales</taxon>
        <taxon>Anoxybacillaceae</taxon>
        <taxon>Saccharococcus</taxon>
    </lineage>
</organism>
<keyword evidence="1" id="KW-0472">Membrane</keyword>
<dbReference type="InterPro" id="IPR010718">
    <property type="entry name" value="DUF1294"/>
</dbReference>
<reference evidence="2 3" key="1">
    <citation type="submission" date="2014-04" db="EMBL/GenBank/DDBJ databases">
        <title>Whole genome shotgun sequence of Geobacillus caldoxylosilyticus NBRC 107762.</title>
        <authorList>
            <person name="Hosoyama A."/>
            <person name="Hosoyama Y."/>
            <person name="Katano-Makiyama Y."/>
            <person name="Tsuchikane K."/>
            <person name="Ohji S."/>
            <person name="Ichikawa N."/>
            <person name="Yamazoe A."/>
            <person name="Fujita N."/>
        </authorList>
    </citation>
    <scope>NUCLEOTIDE SEQUENCE [LARGE SCALE GENOMIC DNA]</scope>
    <source>
        <strain evidence="2 3">NBRC 107762</strain>
    </source>
</reference>
<proteinExistence type="predicted"/>
<dbReference type="Proteomes" id="UP000023561">
    <property type="component" value="Unassembled WGS sequence"/>
</dbReference>
<dbReference type="RefSeq" id="WP_042407721.1">
    <property type="nucleotide sequence ID" value="NZ_BAWO01000011.1"/>
</dbReference>
<dbReference type="PIRSF" id="PIRSF002599">
    <property type="entry name" value="Cold_shock_A"/>
    <property type="match status" value="1"/>
</dbReference>
<dbReference type="InterPro" id="IPR012156">
    <property type="entry name" value="Cold_shock_CspA"/>
</dbReference>
<evidence type="ECO:0000256" key="1">
    <source>
        <dbReference type="SAM" id="Phobius"/>
    </source>
</evidence>
<sequence length="87" mass="10090">MVQYSLVMNIIGLFIMAIDKYKAKRHQWRIAEKTIWLVSFIGGAVGTAAGMYLFHHKTRHRAFRYGLPLLAVMEIVAYVWFLTLCRG</sequence>
<protein>
    <recommendedName>
        <fullName evidence="4">DUF1294 domain-containing protein</fullName>
    </recommendedName>
</protein>
<name>A0A023DCT8_9BACL</name>
<dbReference type="Pfam" id="PF06961">
    <property type="entry name" value="DUF1294"/>
    <property type="match status" value="1"/>
</dbReference>
<evidence type="ECO:0000313" key="3">
    <source>
        <dbReference type="Proteomes" id="UP000023561"/>
    </source>
</evidence>
<comment type="caution">
    <text evidence="2">The sequence shown here is derived from an EMBL/GenBank/DDBJ whole genome shotgun (WGS) entry which is preliminary data.</text>
</comment>